<feature type="region of interest" description="Disordered" evidence="1">
    <location>
        <begin position="1"/>
        <end position="45"/>
    </location>
</feature>
<feature type="region of interest" description="Disordered" evidence="1">
    <location>
        <begin position="352"/>
        <end position="453"/>
    </location>
</feature>
<feature type="compositionally biased region" description="Acidic residues" evidence="1">
    <location>
        <begin position="35"/>
        <end position="45"/>
    </location>
</feature>
<dbReference type="EMBL" id="JARAKH010000047">
    <property type="protein sequence ID" value="KAK8377246.1"/>
    <property type="molecule type" value="Genomic_DNA"/>
</dbReference>
<feature type="region of interest" description="Disordered" evidence="1">
    <location>
        <begin position="274"/>
        <end position="316"/>
    </location>
</feature>
<evidence type="ECO:0000313" key="3">
    <source>
        <dbReference type="Proteomes" id="UP001487740"/>
    </source>
</evidence>
<comment type="caution">
    <text evidence="2">The sequence shown here is derived from an EMBL/GenBank/DDBJ whole genome shotgun (WGS) entry which is preliminary data.</text>
</comment>
<feature type="compositionally biased region" description="Pro residues" evidence="1">
    <location>
        <begin position="418"/>
        <end position="429"/>
    </location>
</feature>
<feature type="compositionally biased region" description="Basic residues" evidence="1">
    <location>
        <begin position="383"/>
        <end position="397"/>
    </location>
</feature>
<evidence type="ECO:0000313" key="2">
    <source>
        <dbReference type="EMBL" id="KAK8377246.1"/>
    </source>
</evidence>
<reference evidence="2 3" key="1">
    <citation type="submission" date="2023-03" db="EMBL/GenBank/DDBJ databases">
        <title>High-quality genome of Scylla paramamosain provides insights in environmental adaptation.</title>
        <authorList>
            <person name="Zhang L."/>
        </authorList>
    </citation>
    <scope>NUCLEOTIDE SEQUENCE [LARGE SCALE GENOMIC DNA]</scope>
    <source>
        <strain evidence="2">LZ_2023a</strain>
        <tissue evidence="2">Muscle</tissue>
    </source>
</reference>
<feature type="compositionally biased region" description="Polar residues" evidence="1">
    <location>
        <begin position="440"/>
        <end position="453"/>
    </location>
</feature>
<protein>
    <submittedName>
        <fullName evidence="2">Uncharacterized protein</fullName>
    </submittedName>
</protein>
<feature type="region of interest" description="Disordered" evidence="1">
    <location>
        <begin position="616"/>
        <end position="647"/>
    </location>
</feature>
<name>A0AAW0SQJ0_SCYPA</name>
<proteinExistence type="predicted"/>
<feature type="compositionally biased region" description="Pro residues" evidence="1">
    <location>
        <begin position="356"/>
        <end position="370"/>
    </location>
</feature>
<dbReference type="Proteomes" id="UP001487740">
    <property type="component" value="Unassembled WGS sequence"/>
</dbReference>
<keyword evidence="3" id="KW-1185">Reference proteome</keyword>
<sequence>MRSPVLPSASIRQMEIPAVVEEVPSNWSDDHSTPEDDSSEADVYDEEYVDDHDYTEYPGYYYNEEYVYEDYETYNGNDTELPTEEDFQKNVPGSLHDDKDVIISRDNVIPIIKTLILACTGKQNPTYPELLKAGGMTAFKTSLKHLGDEKLGVNLLTLAKKLTSVLDSDESEKDAEEDFLSEMAQEFLGSHRFKLVLPESILLHEKELKELLTKRMEESEVEGRSASTEESQLTIFMPRSDPGVTTLFSFSPAWVALFTGLLSLPYFLSEDSPAPVARADRPRHPFRQLRPPSLPPTLQHQRRDLTDGPPQNQPLDEEFLDYKKKYAQWYHQWYLKHKEYYDKNYPFNPQGLAQVGPPPVGPAGHPPVRPAKPRGAPRVPPTPRRKPKPPPQRRRKPAVQNAPPQRGPPKRRRVRPGRLPPQRVPPPARPQVEVPRDTDSSPVNAVTKTHPNTFGTFQSENNHGDSHFRVFHGQEVPIPASVPVPVPVPSKVPSPQPVYIPTTNAPPTTETGFKPIIKPDAPVSGDTPLVRTQTVSESVLVPKQRKPATVPELAPGGFKPIPWLASVSPETTTRKVSSVTSSIFKTTPENIPTEPTTPRPAVFVRTEKSVRVVTSSSVVAPQAHQAPVKQAPKKQSRHQESQSFPHSLQVTASLQAEESKPTAIVEAVPVGPQFLRSHQPVPAAAPGPNVLSRGSIRTNVPTNIRVVDHRRPQSLLWIPSTGSRLSRIDVIFHQLKVEGEGCREQVVCNIYKNPEAFTPFSDFLSRQLTVTLDELRRPKVSDERILRFFRYLKAARDGQDGGNCLVLYSDCAQDTNTLSHQPILNTYQKVSRLMDVSSS</sequence>
<accession>A0AAW0SQJ0</accession>
<organism evidence="2 3">
    <name type="scientific">Scylla paramamosain</name>
    <name type="common">Mud crab</name>
    <dbReference type="NCBI Taxonomy" id="85552"/>
    <lineage>
        <taxon>Eukaryota</taxon>
        <taxon>Metazoa</taxon>
        <taxon>Ecdysozoa</taxon>
        <taxon>Arthropoda</taxon>
        <taxon>Crustacea</taxon>
        <taxon>Multicrustacea</taxon>
        <taxon>Malacostraca</taxon>
        <taxon>Eumalacostraca</taxon>
        <taxon>Eucarida</taxon>
        <taxon>Decapoda</taxon>
        <taxon>Pleocyemata</taxon>
        <taxon>Brachyura</taxon>
        <taxon>Eubrachyura</taxon>
        <taxon>Portunoidea</taxon>
        <taxon>Portunidae</taxon>
        <taxon>Portuninae</taxon>
        <taxon>Scylla</taxon>
    </lineage>
</organism>
<dbReference type="AlphaFoldDB" id="A0AAW0SQJ0"/>
<gene>
    <name evidence="2" type="ORF">O3P69_013710</name>
</gene>
<evidence type="ECO:0000256" key="1">
    <source>
        <dbReference type="SAM" id="MobiDB-lite"/>
    </source>
</evidence>